<proteinExistence type="predicted"/>
<dbReference type="Proteomes" id="UP000263833">
    <property type="component" value="Unassembled WGS sequence"/>
</dbReference>
<evidence type="ECO:0000256" key="1">
    <source>
        <dbReference type="SAM" id="Phobius"/>
    </source>
</evidence>
<feature type="transmembrane region" description="Helical" evidence="1">
    <location>
        <begin position="104"/>
        <end position="136"/>
    </location>
</feature>
<evidence type="ECO:0000313" key="3">
    <source>
        <dbReference type="Proteomes" id="UP000263833"/>
    </source>
</evidence>
<organism evidence="2 3">
    <name type="scientific">Sphingorhabdus pulchriflava</name>
    <dbReference type="NCBI Taxonomy" id="2292257"/>
    <lineage>
        <taxon>Bacteria</taxon>
        <taxon>Pseudomonadati</taxon>
        <taxon>Pseudomonadota</taxon>
        <taxon>Alphaproteobacteria</taxon>
        <taxon>Sphingomonadales</taxon>
        <taxon>Sphingomonadaceae</taxon>
        <taxon>Sphingorhabdus</taxon>
    </lineage>
</organism>
<keyword evidence="1" id="KW-0472">Membrane</keyword>
<dbReference type="OrthoDB" id="5948392at2"/>
<reference evidence="3" key="1">
    <citation type="submission" date="2018-08" db="EMBL/GenBank/DDBJ databases">
        <authorList>
            <person name="Kim S.-J."/>
            <person name="Jung G.-Y."/>
        </authorList>
    </citation>
    <scope>NUCLEOTIDE SEQUENCE [LARGE SCALE GENOMIC DNA]</scope>
    <source>
        <strain evidence="3">GY_G</strain>
    </source>
</reference>
<keyword evidence="3" id="KW-1185">Reference proteome</keyword>
<accession>A0A371B5Y0</accession>
<sequence>MKLSTSLFLSAGLALLMAIAPVLLTFIAAGIAQAYGCQLDEGSAHKCIIAGRDYGETLYTMGVAFWMFILTALYLPVAVAFAVAGFINLVRGREDPSKNSKTGWIFWLLVMAALLFPILGLQSLLLAGIAAALFWYRKKNSEPVG</sequence>
<dbReference type="RefSeq" id="WP_115550092.1">
    <property type="nucleotide sequence ID" value="NZ_QRGP01000002.1"/>
</dbReference>
<comment type="caution">
    <text evidence="2">The sequence shown here is derived from an EMBL/GenBank/DDBJ whole genome shotgun (WGS) entry which is preliminary data.</text>
</comment>
<keyword evidence="1" id="KW-0812">Transmembrane</keyword>
<gene>
    <name evidence="2" type="ORF">DXH95_13850</name>
</gene>
<keyword evidence="1" id="KW-1133">Transmembrane helix</keyword>
<evidence type="ECO:0000313" key="2">
    <source>
        <dbReference type="EMBL" id="RDV02988.1"/>
    </source>
</evidence>
<dbReference type="AlphaFoldDB" id="A0A371B5Y0"/>
<feature type="transmembrane region" description="Helical" evidence="1">
    <location>
        <begin position="58"/>
        <end position="83"/>
    </location>
</feature>
<dbReference type="EMBL" id="QRGP01000002">
    <property type="protein sequence ID" value="RDV02988.1"/>
    <property type="molecule type" value="Genomic_DNA"/>
</dbReference>
<name>A0A371B5Y0_9SPHN</name>
<protein>
    <submittedName>
        <fullName evidence="2">Uncharacterized protein</fullName>
    </submittedName>
</protein>